<evidence type="ECO:0000313" key="1">
    <source>
        <dbReference type="EMBL" id="OGE37281.1"/>
    </source>
</evidence>
<dbReference type="EMBL" id="MFDE01000047">
    <property type="protein sequence ID" value="OGE37281.1"/>
    <property type="molecule type" value="Genomic_DNA"/>
</dbReference>
<dbReference type="AlphaFoldDB" id="A0A1F5K9H4"/>
<dbReference type="Proteomes" id="UP000176527">
    <property type="component" value="Unassembled WGS sequence"/>
</dbReference>
<protein>
    <submittedName>
        <fullName evidence="1">Uncharacterized protein</fullName>
    </submittedName>
</protein>
<comment type="caution">
    <text evidence="1">The sequence shown here is derived from an EMBL/GenBank/DDBJ whole genome shotgun (WGS) entry which is preliminary data.</text>
</comment>
<name>A0A1F5K9H4_9BACT</name>
<sequence>MDAGLELAINELKGFQNSRFPILTVYLGSASKETPSARLMLSEFHSLVHHNLSHEEHKLFRKDLSRIERTLREVYDKRGKRTVIFFASGKKIWKTLEFEFYLPPLCLVSYSPYISPITEALQTYKALKGIK</sequence>
<proteinExistence type="predicted"/>
<reference evidence="1 2" key="1">
    <citation type="journal article" date="2016" name="Nat. Commun.">
        <title>Thousands of microbial genomes shed light on interconnected biogeochemical processes in an aquifer system.</title>
        <authorList>
            <person name="Anantharaman K."/>
            <person name="Brown C.T."/>
            <person name="Hug L.A."/>
            <person name="Sharon I."/>
            <person name="Castelle C.J."/>
            <person name="Probst A.J."/>
            <person name="Thomas B.C."/>
            <person name="Singh A."/>
            <person name="Wilkins M.J."/>
            <person name="Karaoz U."/>
            <person name="Brodie E.L."/>
            <person name="Williams K.H."/>
            <person name="Hubbard S.S."/>
            <person name="Banfield J.F."/>
        </authorList>
    </citation>
    <scope>NUCLEOTIDE SEQUENCE [LARGE SCALE GENOMIC DNA]</scope>
</reference>
<accession>A0A1F5K9H4</accession>
<evidence type="ECO:0000313" key="2">
    <source>
        <dbReference type="Proteomes" id="UP000176527"/>
    </source>
</evidence>
<gene>
    <name evidence="1" type="ORF">A3F00_00940</name>
</gene>
<organism evidence="1 2">
    <name type="scientific">Candidatus Daviesbacteria bacterium RIFCSPHIGHO2_12_FULL_37_11</name>
    <dbReference type="NCBI Taxonomy" id="1797777"/>
    <lineage>
        <taxon>Bacteria</taxon>
        <taxon>Candidatus Daviesiibacteriota</taxon>
    </lineage>
</organism>